<protein>
    <submittedName>
        <fullName evidence="1">Uncharacterized protein</fullName>
    </submittedName>
</protein>
<proteinExistence type="predicted"/>
<gene>
    <name evidence="1" type="ORF">NUM_70850</name>
</gene>
<dbReference type="Proteomes" id="UP000614996">
    <property type="component" value="Unassembled WGS sequence"/>
</dbReference>
<comment type="caution">
    <text evidence="1">The sequence shown here is derived from an EMBL/GenBank/DDBJ whole genome shotgun (WGS) entry which is preliminary data.</text>
</comment>
<keyword evidence="2" id="KW-1185">Reference proteome</keyword>
<reference evidence="2" key="1">
    <citation type="journal article" date="2021" name="Int. J. Syst. Evol. Microbiol.">
        <title>Actinocatenispora comari sp. nov., an endophytic actinomycete isolated from aerial parts of Comarum salesowianum.</title>
        <authorList>
            <person name="Oyunbileg N."/>
            <person name="Iizaka Y."/>
            <person name="Hamada M."/>
            <person name="Davaapurev B.O."/>
            <person name="Fukumoto A."/>
            <person name="Tsetseg B."/>
            <person name="Kato F."/>
            <person name="Tamura T."/>
            <person name="Batkhuu J."/>
            <person name="Anzai Y."/>
        </authorList>
    </citation>
    <scope>NUCLEOTIDE SEQUENCE [LARGE SCALE GENOMIC DNA]</scope>
    <source>
        <strain evidence="2">NUM-2625</strain>
    </source>
</reference>
<dbReference type="EMBL" id="BOPO01000150">
    <property type="protein sequence ID" value="GIL31831.1"/>
    <property type="molecule type" value="Genomic_DNA"/>
</dbReference>
<dbReference type="AlphaFoldDB" id="A0A8J4AID0"/>
<evidence type="ECO:0000313" key="2">
    <source>
        <dbReference type="Proteomes" id="UP000614996"/>
    </source>
</evidence>
<evidence type="ECO:0000313" key="1">
    <source>
        <dbReference type="EMBL" id="GIL31831.1"/>
    </source>
</evidence>
<accession>A0A8J4AID0</accession>
<sequence length="120" mass="12865">MAAGTRTGRGTRFHDVASVVAHATLWDGDPAAFAYPDDYARQQAAPGEFEVCLAAAYITILTAHLTAHDRPDDADTLFDQASETIAAHCVPWLRGGRGCAPIRLLRLRCNVTARDAGTLT</sequence>
<name>A0A8J4AID0_9ACTN</name>
<organism evidence="1 2">
    <name type="scientific">Actinocatenispora comari</name>
    <dbReference type="NCBI Taxonomy" id="2807577"/>
    <lineage>
        <taxon>Bacteria</taxon>
        <taxon>Bacillati</taxon>
        <taxon>Actinomycetota</taxon>
        <taxon>Actinomycetes</taxon>
        <taxon>Micromonosporales</taxon>
        <taxon>Micromonosporaceae</taxon>
        <taxon>Actinocatenispora</taxon>
    </lineage>
</organism>